<comment type="caution">
    <text evidence="1">The sequence shown here is derived from an EMBL/GenBank/DDBJ whole genome shotgun (WGS) entry which is preliminary data.</text>
</comment>
<dbReference type="AlphaFoldDB" id="A0A835LEH6"/>
<accession>A0A835LEH6</accession>
<sequence length="81" mass="9484">MEHTKEMKHKKLEKLIKYGEKLKKIVTLQRKSCDRTVSPPRAVHHDELFRKSAKAKVDDDPVLAAYTLAQNHFSLRPNIYI</sequence>
<reference evidence="1 2" key="1">
    <citation type="submission" date="2020-10" db="EMBL/GenBank/DDBJ databases">
        <title>The Coptis chinensis genome and diversification of protoberbering-type alkaloids.</title>
        <authorList>
            <person name="Wang B."/>
            <person name="Shu S."/>
            <person name="Song C."/>
            <person name="Liu Y."/>
        </authorList>
    </citation>
    <scope>NUCLEOTIDE SEQUENCE [LARGE SCALE GENOMIC DNA]</scope>
    <source>
        <strain evidence="1">HL-2020</strain>
        <tissue evidence="1">Leaf</tissue>
    </source>
</reference>
<gene>
    <name evidence="1" type="ORF">IFM89_024763</name>
</gene>
<organism evidence="1 2">
    <name type="scientific">Coptis chinensis</name>
    <dbReference type="NCBI Taxonomy" id="261450"/>
    <lineage>
        <taxon>Eukaryota</taxon>
        <taxon>Viridiplantae</taxon>
        <taxon>Streptophyta</taxon>
        <taxon>Embryophyta</taxon>
        <taxon>Tracheophyta</taxon>
        <taxon>Spermatophyta</taxon>
        <taxon>Magnoliopsida</taxon>
        <taxon>Ranunculales</taxon>
        <taxon>Ranunculaceae</taxon>
        <taxon>Coptidoideae</taxon>
        <taxon>Coptis</taxon>
    </lineage>
</organism>
<dbReference type="EMBL" id="JADFTS010000009">
    <property type="protein sequence ID" value="KAF9589492.1"/>
    <property type="molecule type" value="Genomic_DNA"/>
</dbReference>
<proteinExistence type="predicted"/>
<name>A0A835LEH6_9MAGN</name>
<dbReference type="Proteomes" id="UP000631114">
    <property type="component" value="Unassembled WGS sequence"/>
</dbReference>
<dbReference type="OrthoDB" id="1473624at2759"/>
<keyword evidence="2" id="KW-1185">Reference proteome</keyword>
<protein>
    <submittedName>
        <fullName evidence="1">Uncharacterized protein</fullName>
    </submittedName>
</protein>
<evidence type="ECO:0000313" key="1">
    <source>
        <dbReference type="EMBL" id="KAF9589492.1"/>
    </source>
</evidence>
<evidence type="ECO:0000313" key="2">
    <source>
        <dbReference type="Proteomes" id="UP000631114"/>
    </source>
</evidence>